<feature type="chain" id="PRO_5042982206" evidence="2">
    <location>
        <begin position="27"/>
        <end position="340"/>
    </location>
</feature>
<evidence type="ECO:0000313" key="3">
    <source>
        <dbReference type="EMBL" id="ASI92817.1"/>
    </source>
</evidence>
<keyword evidence="2" id="KW-0732">Signal</keyword>
<organism evidence="3 4">
    <name type="scientific">Vibrio mediterranei</name>
    <dbReference type="NCBI Taxonomy" id="689"/>
    <lineage>
        <taxon>Bacteria</taxon>
        <taxon>Pseudomonadati</taxon>
        <taxon>Pseudomonadota</taxon>
        <taxon>Gammaproteobacteria</taxon>
        <taxon>Vibrionales</taxon>
        <taxon>Vibrionaceae</taxon>
        <taxon>Vibrio</taxon>
    </lineage>
</organism>
<feature type="compositionally biased region" description="Polar residues" evidence="1">
    <location>
        <begin position="319"/>
        <end position="330"/>
    </location>
</feature>
<dbReference type="RefSeq" id="WP_088878670.1">
    <property type="nucleotide sequence ID" value="NZ_CP018309.1"/>
</dbReference>
<evidence type="ECO:0000256" key="2">
    <source>
        <dbReference type="SAM" id="SignalP"/>
    </source>
</evidence>
<dbReference type="Proteomes" id="UP000197092">
    <property type="component" value="Chromosome 2"/>
</dbReference>
<dbReference type="PROSITE" id="PS51257">
    <property type="entry name" value="PROKAR_LIPOPROTEIN"/>
    <property type="match status" value="1"/>
</dbReference>
<dbReference type="KEGG" id="vsh:BSZ05_23935"/>
<dbReference type="EMBL" id="CP018309">
    <property type="protein sequence ID" value="ASI92817.1"/>
    <property type="molecule type" value="Genomic_DNA"/>
</dbReference>
<dbReference type="AlphaFoldDB" id="A0AAN1KQR2"/>
<feature type="region of interest" description="Disordered" evidence="1">
    <location>
        <begin position="319"/>
        <end position="340"/>
    </location>
</feature>
<evidence type="ECO:0000313" key="4">
    <source>
        <dbReference type="Proteomes" id="UP000197092"/>
    </source>
</evidence>
<name>A0AAN1KQR2_9VIBR</name>
<feature type="signal peptide" evidence="2">
    <location>
        <begin position="1"/>
        <end position="26"/>
    </location>
</feature>
<reference evidence="4" key="1">
    <citation type="submission" date="2016-12" db="EMBL/GenBank/DDBJ databases">
        <title>Comparative genomic analysis reveals the diversity, evolution, and environmental adaptation strategies of the genus Vibrio.</title>
        <authorList>
            <person name="Lin H."/>
            <person name="Wang X."/>
            <person name="Zhang X.-H."/>
        </authorList>
    </citation>
    <scope>NUCLEOTIDE SEQUENCE [LARGE SCALE GENOMIC DNA]</scope>
    <source>
        <strain evidence="4">QT6D1</strain>
    </source>
</reference>
<sequence>MKLKLISAVIAASFLAGCSSSGSSNGGESGPAPQDGVADVIYNEDTNSVLIKGDNGNNVVVTGNSEGQALINVNGENFFVTDGNSVINDQAEIVGHVQKEGESLILRLETGDEYRLHVENGRLIVSDVIHSERDPGFDGPDVSDVWYIDTETGELKFNGETVGTVTPTDNVVDGTGTYEVVIGDSGEVKLIQVINYGGYVEIKVPGKGRLAITIDNGVISRIGWDAPEIDHPIETDPGFGNDRIIKQVDRFERPDGTVIVRVSGFNGGDVEFTTDQHGKIVSIHANEQAKAFFRDKIEGSVGHLPSNDIDRQELKSKLQSLTQEQRQQIKQAIKDRVGRS</sequence>
<evidence type="ECO:0000256" key="1">
    <source>
        <dbReference type="SAM" id="MobiDB-lite"/>
    </source>
</evidence>
<proteinExistence type="predicted"/>
<protein>
    <submittedName>
        <fullName evidence="3">Uncharacterized protein</fullName>
    </submittedName>
</protein>
<gene>
    <name evidence="3" type="ORF">BSZ05_23935</name>
</gene>
<accession>A0AAN1KQR2</accession>